<evidence type="ECO:0000313" key="2">
    <source>
        <dbReference type="EMBL" id="SEW17788.1"/>
    </source>
</evidence>
<dbReference type="STRING" id="356305.SAMN05421841_1412"/>
<protein>
    <submittedName>
        <fullName evidence="2">Uncharacterized protein</fullName>
    </submittedName>
</protein>
<keyword evidence="3" id="KW-1185">Reference proteome</keyword>
<name>A0A1I0PUT0_9FLAO</name>
<reference evidence="3" key="1">
    <citation type="submission" date="2016-10" db="EMBL/GenBank/DDBJ databases">
        <authorList>
            <person name="Varghese N."/>
            <person name="Submissions S."/>
        </authorList>
    </citation>
    <scope>NUCLEOTIDE SEQUENCE [LARGE SCALE GENOMIC DNA]</scope>
    <source>
        <strain evidence="3">DSM 17724</strain>
    </source>
</reference>
<dbReference type="RefSeq" id="WP_089791284.1">
    <property type="nucleotide sequence ID" value="NZ_FOIU01000001.1"/>
</dbReference>
<gene>
    <name evidence="2" type="ORF">SAMN05421841_1412</name>
</gene>
<sequence>MKTNFLSPMTLALIVCGFFQSTAQIGINTSNPQASLDVLSKGNTGATKAMRINNSGNTEIVTVTDAGRVGIGTSAPQHTLHSIGTLRFEGVNAGQASGMVLTSNDNLGTATWQRAASNVVTGTLGGGYNLPFAQTSTMSYTGSSITLPPGKWMLTISLLLIPSGTLGANDWMFVRSTFSEQNLTTIGDVGVQSPDVIRPTLMSFQVVGPYTGGQKYNVATGTIQINNTSGTTKTYRYIVGATQASGTVAGAQLSGVGGSWSENAIYAIATN</sequence>
<organism evidence="2 3">
    <name type="scientific">Chryseobacterium wanjuense</name>
    <dbReference type="NCBI Taxonomy" id="356305"/>
    <lineage>
        <taxon>Bacteria</taxon>
        <taxon>Pseudomonadati</taxon>
        <taxon>Bacteroidota</taxon>
        <taxon>Flavobacteriia</taxon>
        <taxon>Flavobacteriales</taxon>
        <taxon>Weeksellaceae</taxon>
        <taxon>Chryseobacterium group</taxon>
        <taxon>Chryseobacterium</taxon>
    </lineage>
</organism>
<dbReference type="Proteomes" id="UP000199469">
    <property type="component" value="Unassembled WGS sequence"/>
</dbReference>
<feature type="signal peptide" evidence="1">
    <location>
        <begin position="1"/>
        <end position="23"/>
    </location>
</feature>
<feature type="chain" id="PRO_5011583118" evidence="1">
    <location>
        <begin position="24"/>
        <end position="271"/>
    </location>
</feature>
<proteinExistence type="predicted"/>
<dbReference type="AlphaFoldDB" id="A0A1I0PUT0"/>
<dbReference type="OrthoDB" id="1252924at2"/>
<dbReference type="EMBL" id="FOIU01000001">
    <property type="protein sequence ID" value="SEW17788.1"/>
    <property type="molecule type" value="Genomic_DNA"/>
</dbReference>
<evidence type="ECO:0000256" key="1">
    <source>
        <dbReference type="SAM" id="SignalP"/>
    </source>
</evidence>
<evidence type="ECO:0000313" key="3">
    <source>
        <dbReference type="Proteomes" id="UP000199469"/>
    </source>
</evidence>
<accession>A0A1I0PUT0</accession>
<keyword evidence="1" id="KW-0732">Signal</keyword>